<dbReference type="SUPFAM" id="SSF46785">
    <property type="entry name" value="Winged helix' DNA-binding domain"/>
    <property type="match status" value="1"/>
</dbReference>
<evidence type="ECO:0008006" key="3">
    <source>
        <dbReference type="Google" id="ProtNLM"/>
    </source>
</evidence>
<name>A0A3Q0NDX7_LISMG</name>
<organism evidence="1 2">
    <name type="scientific">Listeria monocytogenes serotype 1/2a (strain EGD / Mackaness)</name>
    <dbReference type="NCBI Taxonomy" id="1334565"/>
    <lineage>
        <taxon>Bacteria</taxon>
        <taxon>Bacillati</taxon>
        <taxon>Bacillota</taxon>
        <taxon>Bacilli</taxon>
        <taxon>Bacillales</taxon>
        <taxon>Listeriaceae</taxon>
        <taxon>Listeria</taxon>
    </lineage>
</organism>
<dbReference type="Proteomes" id="UP000016703">
    <property type="component" value="Chromosome"/>
</dbReference>
<dbReference type="InterPro" id="IPR036390">
    <property type="entry name" value="WH_DNA-bd_sf"/>
</dbReference>
<dbReference type="InterPro" id="IPR036388">
    <property type="entry name" value="WH-like_DNA-bd_sf"/>
</dbReference>
<accession>A0A3Q0NDX7</accession>
<evidence type="ECO:0000313" key="1">
    <source>
        <dbReference type="EMBL" id="CDG45151.1"/>
    </source>
</evidence>
<evidence type="ECO:0000313" key="2">
    <source>
        <dbReference type="Proteomes" id="UP000016703"/>
    </source>
</evidence>
<gene>
    <name evidence="1" type="ORF">LMON_1293</name>
</gene>
<dbReference type="RefSeq" id="WP_014930927.1">
    <property type="nucleotide sequence ID" value="NC_022568.1"/>
</dbReference>
<dbReference type="EMBL" id="HG421741">
    <property type="protein sequence ID" value="CDG45151.1"/>
    <property type="molecule type" value="Genomic_DNA"/>
</dbReference>
<sequence length="64" mass="7511">MQYDEIVEYVTKMIGEENFNVFHITRKYRIGYDIAQSYINEMLKNGIISQIKTSGINNSYKIIA</sequence>
<protein>
    <recommendedName>
        <fullName evidence="3">FtsK gamma domain-containing protein</fullName>
    </recommendedName>
</protein>
<proteinExistence type="predicted"/>
<dbReference type="AlphaFoldDB" id="A0A3Q0NDX7"/>
<dbReference type="KEGG" id="lmod:LMON_1293"/>
<reference evidence="1 2" key="1">
    <citation type="journal article" date="2014" name="MBio">
        <title>Comparison of widely used Listeria monocytogenes strains EGD, 10403S, and EGD-e highlights genomic variations underlying differences in pathogenicity.</title>
        <authorList>
            <person name="Becavin C."/>
            <person name="Bouchier C."/>
            <person name="Lechat P."/>
            <person name="Archambaud C."/>
            <person name="Creno S."/>
            <person name="Gouin E."/>
            <person name="Wu Z."/>
            <person name="Kuhbacher A."/>
            <person name="Brisse S."/>
            <person name="Pucciarelli M.G."/>
            <person name="Garcia-del Portillo F."/>
            <person name="Hain T."/>
            <person name="Portnoy D.A."/>
            <person name="Chakraborty T."/>
            <person name="Lecuit M."/>
            <person name="Pizarro-Cerda J."/>
            <person name="Moszer I."/>
            <person name="Bierne H."/>
            <person name="Cossart P."/>
        </authorList>
    </citation>
    <scope>NUCLEOTIDE SEQUENCE [LARGE SCALE GENOMIC DNA]</scope>
    <source>
        <strain evidence="2">EGD / Mackaness</strain>
    </source>
</reference>
<dbReference type="Gene3D" id="1.10.10.10">
    <property type="entry name" value="Winged helix-like DNA-binding domain superfamily/Winged helix DNA-binding domain"/>
    <property type="match status" value="1"/>
</dbReference>